<gene>
    <name evidence="7" type="ORF">G6F51_002168</name>
</gene>
<dbReference type="AlphaFoldDB" id="A0A9P6YKJ7"/>
<dbReference type="InterPro" id="IPR050852">
    <property type="entry name" value="Queuine_tRNA-ribosyltrfase"/>
</dbReference>
<dbReference type="Gene3D" id="3.20.20.105">
    <property type="entry name" value="Queuine tRNA-ribosyltransferase-like"/>
    <property type="match status" value="1"/>
</dbReference>
<evidence type="ECO:0000256" key="1">
    <source>
        <dbReference type="ARBA" id="ARBA00022490"/>
    </source>
</evidence>
<organism evidence="7 8">
    <name type="scientific">Rhizopus oryzae</name>
    <name type="common">Mucormycosis agent</name>
    <name type="synonym">Rhizopus arrhizus var. delemar</name>
    <dbReference type="NCBI Taxonomy" id="64495"/>
    <lineage>
        <taxon>Eukaryota</taxon>
        <taxon>Fungi</taxon>
        <taxon>Fungi incertae sedis</taxon>
        <taxon>Mucoromycota</taxon>
        <taxon>Mucoromycotina</taxon>
        <taxon>Mucoromycetes</taxon>
        <taxon>Mucorales</taxon>
        <taxon>Mucorineae</taxon>
        <taxon>Rhizopodaceae</taxon>
        <taxon>Rhizopus</taxon>
    </lineage>
</organism>
<reference evidence="7" key="1">
    <citation type="journal article" date="2020" name="Microb. Genom.">
        <title>Genetic diversity of clinical and environmental Mucorales isolates obtained from an investigation of mucormycosis cases among solid organ transplant recipients.</title>
        <authorList>
            <person name="Nguyen M.H."/>
            <person name="Kaul D."/>
            <person name="Muto C."/>
            <person name="Cheng S.J."/>
            <person name="Richter R.A."/>
            <person name="Bruno V.M."/>
            <person name="Liu G."/>
            <person name="Beyhan S."/>
            <person name="Sundermann A.J."/>
            <person name="Mounaud S."/>
            <person name="Pasculle A.W."/>
            <person name="Nierman W.C."/>
            <person name="Driscoll E."/>
            <person name="Cumbie R."/>
            <person name="Clancy C.J."/>
            <person name="Dupont C.L."/>
        </authorList>
    </citation>
    <scope>NUCLEOTIDE SEQUENCE</scope>
    <source>
        <strain evidence="7">GL16</strain>
    </source>
</reference>
<keyword evidence="3 5" id="KW-0479">Metal-binding</keyword>
<protein>
    <recommendedName>
        <fullName evidence="5">Queuine tRNA-ribosyltransferase accessory subunit 2</fullName>
    </recommendedName>
    <alternativeName>
        <fullName evidence="5">Queuine tRNA-ribosyltransferase domain-containing protein 1</fullName>
    </alternativeName>
</protein>
<evidence type="ECO:0000256" key="4">
    <source>
        <dbReference type="ARBA" id="ARBA00022833"/>
    </source>
</evidence>
<comment type="cofactor">
    <cofactor evidence="5">
        <name>Zn(2+)</name>
        <dbReference type="ChEBI" id="CHEBI:29105"/>
    </cofactor>
    <text evidence="5">Binds 1 zinc ion per subunit.</text>
</comment>
<dbReference type="Pfam" id="PF01702">
    <property type="entry name" value="TGT"/>
    <property type="match status" value="1"/>
</dbReference>
<dbReference type="GO" id="GO:0006400">
    <property type="term" value="P:tRNA modification"/>
    <property type="evidence" value="ECO:0007669"/>
    <property type="project" value="InterPro"/>
</dbReference>
<dbReference type="PANTHER" id="PTHR46064:SF1">
    <property type="entry name" value="QUEUINE TRNA-RIBOSYLTRANSFERASE ACCESSORY SUBUNIT 2"/>
    <property type="match status" value="1"/>
</dbReference>
<feature type="binding site" evidence="5">
    <location>
        <position position="332"/>
    </location>
    <ligand>
        <name>Zn(2+)</name>
        <dbReference type="ChEBI" id="CHEBI:29105"/>
    </ligand>
</feature>
<comment type="subcellular location">
    <subcellularLocation>
        <location evidence="5">Cytoplasm</location>
    </subcellularLocation>
</comment>
<keyword evidence="4 5" id="KW-0862">Zinc</keyword>
<dbReference type="OrthoDB" id="27601at2759"/>
<dbReference type="Proteomes" id="UP000717996">
    <property type="component" value="Unassembled WGS sequence"/>
</dbReference>
<comment type="subunit">
    <text evidence="5">Heterodimer of a catalytic subunit and an accessory subunit.</text>
</comment>
<accession>A0A9P6YKJ7</accession>
<dbReference type="GO" id="GO:0005737">
    <property type="term" value="C:cytoplasm"/>
    <property type="evidence" value="ECO:0007669"/>
    <property type="project" value="UniProtKB-SubCell"/>
</dbReference>
<feature type="binding site" evidence="5">
    <location>
        <position position="334"/>
    </location>
    <ligand>
        <name>Zn(2+)</name>
        <dbReference type="ChEBI" id="CHEBI:29105"/>
    </ligand>
</feature>
<dbReference type="EMBL" id="JAANIT010000180">
    <property type="protein sequence ID" value="KAG1550911.1"/>
    <property type="molecule type" value="Genomic_DNA"/>
</dbReference>
<dbReference type="HAMAP" id="MF_03043">
    <property type="entry name" value="QTRT2"/>
    <property type="match status" value="1"/>
</dbReference>
<comment type="similarity">
    <text evidence="5">Belongs to the queuine tRNA-ribosyltransferase family. QTRT2 subfamily.</text>
</comment>
<dbReference type="GO" id="GO:0046872">
    <property type="term" value="F:metal ion binding"/>
    <property type="evidence" value="ECO:0007669"/>
    <property type="project" value="UniProtKB-KW"/>
</dbReference>
<dbReference type="InterPro" id="IPR002616">
    <property type="entry name" value="tRNA_ribo_trans-like"/>
</dbReference>
<dbReference type="SUPFAM" id="SSF51713">
    <property type="entry name" value="tRNA-guanine transglycosylase"/>
    <property type="match status" value="1"/>
</dbReference>
<evidence type="ECO:0000313" key="8">
    <source>
        <dbReference type="Proteomes" id="UP000717996"/>
    </source>
</evidence>
<dbReference type="GO" id="GO:0008479">
    <property type="term" value="F:tRNA-guanosine(34) queuine transglycosylase activity"/>
    <property type="evidence" value="ECO:0007669"/>
    <property type="project" value="UniProtKB-UniRule"/>
</dbReference>
<dbReference type="NCBIfam" id="TIGR00449">
    <property type="entry name" value="tgt_general"/>
    <property type="match status" value="1"/>
</dbReference>
<comment type="caution">
    <text evidence="7">The sequence shown here is derived from an EMBL/GenBank/DDBJ whole genome shotgun (WGS) entry which is preliminary data.</text>
</comment>
<evidence type="ECO:0000256" key="5">
    <source>
        <dbReference type="HAMAP-Rule" id="MF_03043"/>
    </source>
</evidence>
<feature type="binding site" evidence="5">
    <location>
        <position position="337"/>
    </location>
    <ligand>
        <name>Zn(2+)</name>
        <dbReference type="ChEBI" id="CHEBI:29105"/>
    </ligand>
</feature>
<evidence type="ECO:0000313" key="7">
    <source>
        <dbReference type="EMBL" id="KAG1550911.1"/>
    </source>
</evidence>
<feature type="domain" description="tRNA-guanine(15) transglycosylase-like" evidence="6">
    <location>
        <begin position="15"/>
        <end position="394"/>
    </location>
</feature>
<evidence type="ECO:0000259" key="6">
    <source>
        <dbReference type="Pfam" id="PF01702"/>
    </source>
</evidence>
<feature type="binding site" evidence="5">
    <location>
        <position position="364"/>
    </location>
    <ligand>
        <name>Zn(2+)</name>
        <dbReference type="ChEBI" id="CHEBI:29105"/>
    </ligand>
</feature>
<sequence length="428" mass="48558">MTAIDFQLTDNSNNVRRGTLQFTKKNKTIQTPACLTYTLRGSVPHLVADNLKPLPIDLVQVSIEQFLEQKDSSSFKFPHGLHQYLHLEDLLLFCDLRDPLKLAPTAFNTDKYLSVESHGGVRQMTPALWAEAVKAYQPDLVAPMADAVTDLEAKNKRIIRSVNRSLRWLDENLKTAKVTNRYKKELRNADRESKELDIPVFAHVLGHTNAEERARSAKETASRDVEGFIVNMLGLDYDQIPSLLRASTDALPTKKPRLGYGLATPEKILEGVSNGIDLFDGTYAYKATEKGRAIIFKFGKDLTNNEKTQQAKTLNLWEPSFAHDFEPLDTACGCHACKRPHNKAYIHHLLNAHEMLGPILLMSHNIYQLDQFMTAIRTSIENNQFEQDKDRFMKYFSHAIEVDGMKNHVDEVDNESLGVPLKKKRTVL</sequence>
<keyword evidence="2 5" id="KW-0819">tRNA processing</keyword>
<evidence type="ECO:0000256" key="2">
    <source>
        <dbReference type="ARBA" id="ARBA00022694"/>
    </source>
</evidence>
<dbReference type="PANTHER" id="PTHR46064">
    <property type="entry name" value="QUEUINE TRNA-RIBOSYLTRANSFERASE ACCESSORY SUBUNIT 2"/>
    <property type="match status" value="1"/>
</dbReference>
<comment type="function">
    <text evidence="5">Non-catalytic subunit of the queuine tRNA-ribosyltransferase (TGT) that catalyzes the base-exchange of a guanine (G) residue with queuine (Q) at position 34 (anticodon wobble position) in tRNAs with GU(N) anticodons (tRNA-Asp, -Asn, -His and -Tyr), resulting in the hypermodified nucleoside queuosine (7-(((4,5-cis-dihydroxy-2-cyclopenten-1-yl)amino)methyl)-7-deazaguanosine).</text>
</comment>
<keyword evidence="1 5" id="KW-0963">Cytoplasm</keyword>
<name>A0A9P6YKJ7_RHIOR</name>
<dbReference type="InterPro" id="IPR036511">
    <property type="entry name" value="TGT-like_sf"/>
</dbReference>
<proteinExistence type="inferred from homology"/>
<dbReference type="InterPro" id="IPR028592">
    <property type="entry name" value="QTRTD1"/>
</dbReference>
<evidence type="ECO:0000256" key="3">
    <source>
        <dbReference type="ARBA" id="ARBA00022723"/>
    </source>
</evidence>